<dbReference type="PANTHER" id="PTHR24024:SF18">
    <property type="entry name" value="SHORT-CHAIN COLLAGEN C4-LIKE"/>
    <property type="match status" value="1"/>
</dbReference>
<evidence type="ECO:0000313" key="3">
    <source>
        <dbReference type="RefSeq" id="XP_022335433.1"/>
    </source>
</evidence>
<protein>
    <submittedName>
        <fullName evidence="3">Uncharacterized protein LOC111132074</fullName>
    </submittedName>
</protein>
<sequence length="264" mass="29446">MNAKIAFDRMTVYILIFAVFLTTQAGTDSSKNCKDILRCVPNGQAPSVGGTYQPEDSKRLRDVERSLILLKEKVDAGLKTIKDTRKGSIVYTRWGKKTCPTDANLVFSGYTGGSWFDHLGAAVEPLCLPRDPEWGNYKDGRDRTKAFEFRAEYHMGYSSSLDSQDVPCAVCLVRNKSVVKMFPARKTCYRGWKLEYNGYLMAGHYGHNAGTKYTCMDSQPDTLQGGQAYKKGKMFFLVAAMCGSLICPPYVHGRELVCAVCSKE</sequence>
<dbReference type="OrthoDB" id="6272653at2759"/>
<gene>
    <name evidence="3" type="primary">LOC111132074</name>
</gene>
<dbReference type="GeneID" id="111132074"/>
<feature type="signal peptide" evidence="1">
    <location>
        <begin position="1"/>
        <end position="29"/>
    </location>
</feature>
<dbReference type="KEGG" id="cvn:111132074"/>
<dbReference type="Proteomes" id="UP000694844">
    <property type="component" value="Chromosome 5"/>
</dbReference>
<dbReference type="AlphaFoldDB" id="A0A8B8E725"/>
<feature type="chain" id="PRO_5033980318" evidence="1">
    <location>
        <begin position="30"/>
        <end position="264"/>
    </location>
</feature>
<keyword evidence="1" id="KW-0732">Signal</keyword>
<organism evidence="2 3">
    <name type="scientific">Crassostrea virginica</name>
    <name type="common">Eastern oyster</name>
    <dbReference type="NCBI Taxonomy" id="6565"/>
    <lineage>
        <taxon>Eukaryota</taxon>
        <taxon>Metazoa</taxon>
        <taxon>Spiralia</taxon>
        <taxon>Lophotrochozoa</taxon>
        <taxon>Mollusca</taxon>
        <taxon>Bivalvia</taxon>
        <taxon>Autobranchia</taxon>
        <taxon>Pteriomorphia</taxon>
        <taxon>Ostreida</taxon>
        <taxon>Ostreoidea</taxon>
        <taxon>Ostreidae</taxon>
        <taxon>Crassostrea</taxon>
    </lineage>
</organism>
<evidence type="ECO:0000256" key="1">
    <source>
        <dbReference type="SAM" id="SignalP"/>
    </source>
</evidence>
<proteinExistence type="predicted"/>
<keyword evidence="2" id="KW-1185">Reference proteome</keyword>
<reference evidence="3" key="1">
    <citation type="submission" date="2025-08" db="UniProtKB">
        <authorList>
            <consortium name="RefSeq"/>
        </authorList>
    </citation>
    <scope>IDENTIFICATION</scope>
    <source>
        <tissue evidence="3">Whole sample</tissue>
    </source>
</reference>
<dbReference type="GO" id="GO:0005615">
    <property type="term" value="C:extracellular space"/>
    <property type="evidence" value="ECO:0007669"/>
    <property type="project" value="TreeGrafter"/>
</dbReference>
<accession>A0A8B8E725</accession>
<dbReference type="RefSeq" id="XP_022335433.1">
    <property type="nucleotide sequence ID" value="XM_022479725.1"/>
</dbReference>
<dbReference type="InterPro" id="IPR051077">
    <property type="entry name" value="Ca-dependent_lectin"/>
</dbReference>
<dbReference type="PANTHER" id="PTHR24024">
    <property type="entry name" value="PULMONARY SURFACTANT-ASSOCIATED PROTEIN A"/>
    <property type="match status" value="1"/>
</dbReference>
<evidence type="ECO:0000313" key="2">
    <source>
        <dbReference type="Proteomes" id="UP000694844"/>
    </source>
</evidence>
<name>A0A8B8E725_CRAVI</name>